<dbReference type="InterPro" id="IPR052895">
    <property type="entry name" value="HetReg/Transcr_Mod"/>
</dbReference>
<evidence type="ECO:0000313" key="2">
    <source>
        <dbReference type="EMBL" id="KAJ3558069.1"/>
    </source>
</evidence>
<feature type="region of interest" description="Disordered" evidence="1">
    <location>
        <begin position="166"/>
        <end position="187"/>
    </location>
</feature>
<evidence type="ECO:0000313" key="3">
    <source>
        <dbReference type="Proteomes" id="UP001148614"/>
    </source>
</evidence>
<dbReference type="PANTHER" id="PTHR24148">
    <property type="entry name" value="ANKYRIN REPEAT DOMAIN-CONTAINING PROTEIN 39 HOMOLOG-RELATED"/>
    <property type="match status" value="1"/>
</dbReference>
<protein>
    <submittedName>
        <fullName evidence="2">Uncharacterized protein</fullName>
    </submittedName>
</protein>
<name>A0A9W8N5X6_9PEZI</name>
<dbReference type="PANTHER" id="PTHR24148:SF64">
    <property type="entry name" value="HETEROKARYON INCOMPATIBILITY DOMAIN-CONTAINING PROTEIN"/>
    <property type="match status" value="1"/>
</dbReference>
<dbReference type="EMBL" id="JANPWZ010002525">
    <property type="protein sequence ID" value="KAJ3558069.1"/>
    <property type="molecule type" value="Genomic_DNA"/>
</dbReference>
<gene>
    <name evidence="2" type="ORF">NPX13_g9796</name>
</gene>
<comment type="caution">
    <text evidence="2">The sequence shown here is derived from an EMBL/GenBank/DDBJ whole genome shotgun (WGS) entry which is preliminary data.</text>
</comment>
<reference evidence="2" key="1">
    <citation type="submission" date="2022-07" db="EMBL/GenBank/DDBJ databases">
        <title>Genome Sequence of Xylaria arbuscula.</title>
        <authorList>
            <person name="Buettner E."/>
        </authorList>
    </citation>
    <scope>NUCLEOTIDE SEQUENCE</scope>
    <source>
        <strain evidence="2">VT107</strain>
    </source>
</reference>
<dbReference type="Proteomes" id="UP001148614">
    <property type="component" value="Unassembled WGS sequence"/>
</dbReference>
<keyword evidence="3" id="KW-1185">Reference proteome</keyword>
<dbReference type="AlphaFoldDB" id="A0A9W8N5X6"/>
<organism evidence="2 3">
    <name type="scientific">Xylaria arbuscula</name>
    <dbReference type="NCBI Taxonomy" id="114810"/>
    <lineage>
        <taxon>Eukaryota</taxon>
        <taxon>Fungi</taxon>
        <taxon>Dikarya</taxon>
        <taxon>Ascomycota</taxon>
        <taxon>Pezizomycotina</taxon>
        <taxon>Sordariomycetes</taxon>
        <taxon>Xylariomycetidae</taxon>
        <taxon>Xylariales</taxon>
        <taxon>Xylariaceae</taxon>
        <taxon>Xylaria</taxon>
    </lineage>
</organism>
<proteinExistence type="predicted"/>
<evidence type="ECO:0000256" key="1">
    <source>
        <dbReference type="SAM" id="MobiDB-lite"/>
    </source>
</evidence>
<dbReference type="Pfam" id="PF26639">
    <property type="entry name" value="Het-6_barrel"/>
    <property type="match status" value="1"/>
</dbReference>
<sequence>MVLITQVALSLLYRDMNLGTVTWDKVDKERETIQGWVAALIKVTTADQYTMSGCTWEQCLQGGSRYLRDILLNYREDIFSCPWLSSASRANKALLDILLENLLPGAKHIGDQQVEAAYISLARNFCFNRTFLITSDGRMGIGPSAAQSGDMVAVILGSGVPFVLRSRQGPQPQPQEQDWVGNEKKRGQGFQSDYWHVVGESYMQGLMNGEAVAASRQGTLEEMILALV</sequence>
<accession>A0A9W8N5X6</accession>